<dbReference type="KEGG" id="agi:FSB73_03340"/>
<accession>A0A5B8VJR5</accession>
<dbReference type="OrthoDB" id="9786188at2"/>
<dbReference type="AlphaFoldDB" id="A0A5B8VJR5"/>
<gene>
    <name evidence="2" type="ORF">FSB73_03340</name>
</gene>
<protein>
    <submittedName>
        <fullName evidence="2">T9SS type A sorting domain-containing protein</fullName>
    </submittedName>
</protein>
<dbReference type="Proteomes" id="UP000321291">
    <property type="component" value="Chromosome"/>
</dbReference>
<evidence type="ECO:0000313" key="2">
    <source>
        <dbReference type="EMBL" id="QEC70856.1"/>
    </source>
</evidence>
<proteinExistence type="predicted"/>
<reference evidence="2 3" key="1">
    <citation type="journal article" date="2017" name="Int. J. Syst. Evol. Microbiol.">
        <title>Arachidicoccus ginsenosidivorans sp. nov., with ginsenoside-converting activity isolated from ginseng cultivating soil.</title>
        <authorList>
            <person name="Siddiqi M.Z."/>
            <person name="Aslam Z."/>
            <person name="Im W.T."/>
        </authorList>
    </citation>
    <scope>NUCLEOTIDE SEQUENCE [LARGE SCALE GENOMIC DNA]</scope>
    <source>
        <strain evidence="2 3">Gsoil 809</strain>
    </source>
</reference>
<evidence type="ECO:0000259" key="1">
    <source>
        <dbReference type="Pfam" id="PF18962"/>
    </source>
</evidence>
<feature type="domain" description="Secretion system C-terminal sorting" evidence="1">
    <location>
        <begin position="51"/>
        <end position="117"/>
    </location>
</feature>
<name>A0A5B8VJR5_9BACT</name>
<organism evidence="2 3">
    <name type="scientific">Arachidicoccus ginsenosidivorans</name>
    <dbReference type="NCBI Taxonomy" id="496057"/>
    <lineage>
        <taxon>Bacteria</taxon>
        <taxon>Pseudomonadati</taxon>
        <taxon>Bacteroidota</taxon>
        <taxon>Chitinophagia</taxon>
        <taxon>Chitinophagales</taxon>
        <taxon>Chitinophagaceae</taxon>
        <taxon>Arachidicoccus</taxon>
    </lineage>
</organism>
<sequence>MVRGDNSPYTANVPPIQATTFYRPKMVCNNGTYDYSMVIQLSQISVDHALVYPNPTKDYIYVIVMNANAINIYNTSGILVKQQPLQAGSNKIDIRNLSAGMYYAGINGARVRVIKKISGLRTGGQFSLCILSVTVLNDIKTAYNTVPIFSHYNVCS</sequence>
<dbReference type="RefSeq" id="WP_146780116.1">
    <property type="nucleotide sequence ID" value="NZ_CP042434.1"/>
</dbReference>
<keyword evidence="3" id="KW-1185">Reference proteome</keyword>
<evidence type="ECO:0000313" key="3">
    <source>
        <dbReference type="Proteomes" id="UP000321291"/>
    </source>
</evidence>
<dbReference type="InterPro" id="IPR026444">
    <property type="entry name" value="Secre_tail"/>
</dbReference>
<dbReference type="NCBIfam" id="TIGR04183">
    <property type="entry name" value="Por_Secre_tail"/>
    <property type="match status" value="1"/>
</dbReference>
<dbReference type="Pfam" id="PF18962">
    <property type="entry name" value="Por_Secre_tail"/>
    <property type="match status" value="1"/>
</dbReference>
<dbReference type="EMBL" id="CP042434">
    <property type="protein sequence ID" value="QEC70856.1"/>
    <property type="molecule type" value="Genomic_DNA"/>
</dbReference>